<dbReference type="NCBIfam" id="TIGR01316">
    <property type="entry name" value="gltA"/>
    <property type="match status" value="1"/>
</dbReference>
<dbReference type="Gene3D" id="1.10.1060.10">
    <property type="entry name" value="Alpha-helical ferredoxin"/>
    <property type="match status" value="1"/>
</dbReference>
<dbReference type="Pfam" id="PF07992">
    <property type="entry name" value="Pyr_redox_2"/>
    <property type="match status" value="1"/>
</dbReference>
<dbReference type="PANTHER" id="PTHR42783:SF3">
    <property type="entry name" value="GLUTAMATE SYNTHASE [NADPH] SMALL CHAIN-RELATED"/>
    <property type="match status" value="1"/>
</dbReference>
<dbReference type="PANTHER" id="PTHR42783">
    <property type="entry name" value="GLUTAMATE SYNTHASE [NADPH] SMALL CHAIN"/>
    <property type="match status" value="1"/>
</dbReference>
<organism evidence="3 4">
    <name type="scientific">Candidatus Saganbacteria bacterium</name>
    <dbReference type="NCBI Taxonomy" id="2575572"/>
    <lineage>
        <taxon>Bacteria</taxon>
        <taxon>Bacillati</taxon>
        <taxon>Saganbacteria</taxon>
    </lineage>
</organism>
<dbReference type="InterPro" id="IPR006004">
    <property type="entry name" value="SudA-like"/>
</dbReference>
<accession>A0A833L2C1</accession>
<feature type="domain" description="FAD/NAD(P)-binding" evidence="1">
    <location>
        <begin position="139"/>
        <end position="445"/>
    </location>
</feature>
<sequence length="459" mass="49492">MQPGQNKRVKMPERPAQERIKDFNEVALGLSEKDAISEAKRCIQCKNPKCVSNCPVEINIPAFIKLIAESDFKGANKKIRGKNSLPAVCGRVCPQEDQCEKTCILGIKGEPIAIGSLERFAAEYPPSETPVPIKLVGPKVAIIGSGPAGLTCAGDLALKGYQVKIFESLHTAGGVLKYGIPEFRLPKSIVDNEIEYVKSLGVELITDFLAGKTATIEELFKENFKAIFIGAGAGLPNSLGIPGENFQGVYSANEFLFRVNMMKAYKFPEYLTPVITGKKVVVFGAGNVAMDSARCALRLGADKVIIAYRRSRKEMPARAEEIIRAEEEGVEFLLLTAPVEIIPDDAGRVKQVELLKMELGEPDSSGRRRPKALPGSEFKLDCDLAICAIGNSPNPLIPKSTADLKIEKWGGVIVADNKETSIKGVFAGGDIVRGAATVISAMGDGKIAARSIDEMLSKK</sequence>
<feature type="domain" description="Dihydroprymidine dehydrogenase" evidence="2">
    <location>
        <begin position="19"/>
        <end position="124"/>
    </location>
</feature>
<comment type="caution">
    <text evidence="3">The sequence shown here is derived from an EMBL/GenBank/DDBJ whole genome shotgun (WGS) entry which is preliminary data.</text>
</comment>
<name>A0A833L2C1_UNCSA</name>
<evidence type="ECO:0000259" key="1">
    <source>
        <dbReference type="Pfam" id="PF07992"/>
    </source>
</evidence>
<dbReference type="InterPro" id="IPR028261">
    <property type="entry name" value="DPD_II"/>
</dbReference>
<dbReference type="Proteomes" id="UP000488506">
    <property type="component" value="Unassembled WGS sequence"/>
</dbReference>
<dbReference type="SUPFAM" id="SSF51971">
    <property type="entry name" value="Nucleotide-binding domain"/>
    <property type="match status" value="1"/>
</dbReference>
<evidence type="ECO:0000259" key="2">
    <source>
        <dbReference type="Pfam" id="PF14691"/>
    </source>
</evidence>
<dbReference type="GO" id="GO:0051536">
    <property type="term" value="F:iron-sulfur cluster binding"/>
    <property type="evidence" value="ECO:0007669"/>
    <property type="project" value="InterPro"/>
</dbReference>
<reference evidence="3 4" key="1">
    <citation type="submission" date="2019-12" db="EMBL/GenBank/DDBJ databases">
        <authorList>
            <person name="Wolfe R."/>
            <person name="Danczak R."/>
            <person name="Wilkins M."/>
        </authorList>
    </citation>
    <scope>NUCLEOTIDE SEQUENCE [LARGE SCALE GENOMIC DNA]</scope>
    <source>
        <strain evidence="3">X2_MaxBin.013</strain>
    </source>
</reference>
<dbReference type="AlphaFoldDB" id="A0A833L2C1"/>
<dbReference type="PRINTS" id="PR00419">
    <property type="entry name" value="ADXRDTASE"/>
</dbReference>
<dbReference type="GO" id="GO:0016491">
    <property type="term" value="F:oxidoreductase activity"/>
    <property type="evidence" value="ECO:0007669"/>
    <property type="project" value="InterPro"/>
</dbReference>
<evidence type="ECO:0000313" key="4">
    <source>
        <dbReference type="Proteomes" id="UP000488506"/>
    </source>
</evidence>
<dbReference type="InterPro" id="IPR009051">
    <property type="entry name" value="Helical_ferredxn"/>
</dbReference>
<evidence type="ECO:0000313" key="3">
    <source>
        <dbReference type="EMBL" id="KAF0135082.1"/>
    </source>
</evidence>
<gene>
    <name evidence="3" type="ORF">FD145_220</name>
</gene>
<dbReference type="Gene3D" id="3.50.50.60">
    <property type="entry name" value="FAD/NAD(P)-binding domain"/>
    <property type="match status" value="2"/>
</dbReference>
<proteinExistence type="predicted"/>
<dbReference type="EMBL" id="WPAF01000002">
    <property type="protein sequence ID" value="KAF0135082.1"/>
    <property type="molecule type" value="Genomic_DNA"/>
</dbReference>
<dbReference type="InterPro" id="IPR023753">
    <property type="entry name" value="FAD/NAD-binding_dom"/>
</dbReference>
<dbReference type="SUPFAM" id="SSF46548">
    <property type="entry name" value="alpha-helical ferredoxin"/>
    <property type="match status" value="1"/>
</dbReference>
<dbReference type="Pfam" id="PF14691">
    <property type="entry name" value="Fer4_20"/>
    <property type="match status" value="1"/>
</dbReference>
<protein>
    <submittedName>
        <fullName evidence="3">NADPH-dependent glutamate synthase</fullName>
    </submittedName>
</protein>
<dbReference type="InterPro" id="IPR036188">
    <property type="entry name" value="FAD/NAD-bd_sf"/>
</dbReference>
<dbReference type="Gene3D" id="3.40.50.720">
    <property type="entry name" value="NAD(P)-binding Rossmann-like Domain"/>
    <property type="match status" value="1"/>
</dbReference>